<dbReference type="PANTHER" id="PTHR30071">
    <property type="entry name" value="HEME EXPORTER PROTEIN C"/>
    <property type="match status" value="1"/>
</dbReference>
<dbReference type="RefSeq" id="WP_249282976.1">
    <property type="nucleotide sequence ID" value="NZ_JACRST010000011.1"/>
</dbReference>
<sequence>MEFIELLALILCLTAVTCYLAAGALLLRKKTKPAAMLAAIGWLANLGIFIKNWYINGYPPFASMYQVLSDLSLVFLVIYLLIAVFEKDQRWVAPYFCFGSAIPLIGTLFMDKEMRWALVPALRSGWFVPHVFSYMLSYALAAVAFILTVAYLVNQNHPVRMKKAIYTIHRLSFPFMTIGLLFGALWADQVWGNYWQWDIKEIWSLVTGMLYLCYFHALRSSKLQKYAFVFSILGFAALIVTFLCVNLLPKIPGSLHTYA</sequence>
<feature type="transmembrane region" description="Helical" evidence="6">
    <location>
        <begin position="6"/>
        <end position="27"/>
    </location>
</feature>
<comment type="caution">
    <text evidence="8">The sequence shown here is derived from an EMBL/GenBank/DDBJ whole genome shotgun (WGS) entry which is preliminary data.</text>
</comment>
<evidence type="ECO:0000313" key="8">
    <source>
        <dbReference type="EMBL" id="MBC8546898.1"/>
    </source>
</evidence>
<evidence type="ECO:0000256" key="6">
    <source>
        <dbReference type="SAM" id="Phobius"/>
    </source>
</evidence>
<accession>A0A926DZP2</accession>
<name>A0A926DZP2_9FIRM</name>
<dbReference type="PANTHER" id="PTHR30071:SF1">
    <property type="entry name" value="CYTOCHROME B_B6 PROTEIN-RELATED"/>
    <property type="match status" value="1"/>
</dbReference>
<feature type="transmembrane region" description="Helical" evidence="6">
    <location>
        <begin position="92"/>
        <end position="111"/>
    </location>
</feature>
<keyword evidence="9" id="KW-1185">Reference proteome</keyword>
<proteinExistence type="predicted"/>
<dbReference type="EMBL" id="JACRST010000011">
    <property type="protein sequence ID" value="MBC8546898.1"/>
    <property type="molecule type" value="Genomic_DNA"/>
</dbReference>
<dbReference type="AlphaFoldDB" id="A0A926DZP2"/>
<dbReference type="GO" id="GO:0005886">
    <property type="term" value="C:plasma membrane"/>
    <property type="evidence" value="ECO:0007669"/>
    <property type="project" value="TreeGrafter"/>
</dbReference>
<dbReference type="InterPro" id="IPR002541">
    <property type="entry name" value="Cyt_c_assembly"/>
</dbReference>
<dbReference type="InterPro" id="IPR045062">
    <property type="entry name" value="Cyt_c_biogenesis_CcsA/CcmC"/>
</dbReference>
<evidence type="ECO:0000256" key="3">
    <source>
        <dbReference type="ARBA" id="ARBA00022748"/>
    </source>
</evidence>
<evidence type="ECO:0000259" key="7">
    <source>
        <dbReference type="Pfam" id="PF01578"/>
    </source>
</evidence>
<dbReference type="GO" id="GO:0020037">
    <property type="term" value="F:heme binding"/>
    <property type="evidence" value="ECO:0007669"/>
    <property type="project" value="InterPro"/>
</dbReference>
<dbReference type="Proteomes" id="UP000653127">
    <property type="component" value="Unassembled WGS sequence"/>
</dbReference>
<dbReference type="Pfam" id="PF01578">
    <property type="entry name" value="Cytochrom_C_asm"/>
    <property type="match status" value="1"/>
</dbReference>
<reference evidence="8" key="1">
    <citation type="submission" date="2020-08" db="EMBL/GenBank/DDBJ databases">
        <title>Genome public.</title>
        <authorList>
            <person name="Liu C."/>
            <person name="Sun Q."/>
        </authorList>
    </citation>
    <scope>NUCLEOTIDE SEQUENCE</scope>
    <source>
        <strain evidence="8">NSJ-31</strain>
    </source>
</reference>
<comment type="subcellular location">
    <subcellularLocation>
        <location evidence="1">Membrane</location>
        <topology evidence="1">Multi-pass membrane protein</topology>
    </subcellularLocation>
</comment>
<dbReference type="GO" id="GO:0017004">
    <property type="term" value="P:cytochrome complex assembly"/>
    <property type="evidence" value="ECO:0007669"/>
    <property type="project" value="UniProtKB-KW"/>
</dbReference>
<evidence type="ECO:0000313" key="9">
    <source>
        <dbReference type="Proteomes" id="UP000653127"/>
    </source>
</evidence>
<feature type="transmembrane region" description="Helical" evidence="6">
    <location>
        <begin position="34"/>
        <end position="55"/>
    </location>
</feature>
<feature type="transmembrane region" description="Helical" evidence="6">
    <location>
        <begin position="226"/>
        <end position="248"/>
    </location>
</feature>
<organism evidence="8 9">
    <name type="scientific">Ligaoa zhengdingensis</name>
    <dbReference type="NCBI Taxonomy" id="2763658"/>
    <lineage>
        <taxon>Bacteria</taxon>
        <taxon>Bacillati</taxon>
        <taxon>Bacillota</taxon>
        <taxon>Clostridia</taxon>
        <taxon>Eubacteriales</taxon>
        <taxon>Oscillospiraceae</taxon>
        <taxon>Ligaoa</taxon>
    </lineage>
</organism>
<keyword evidence="5 6" id="KW-0472">Membrane</keyword>
<evidence type="ECO:0000256" key="5">
    <source>
        <dbReference type="ARBA" id="ARBA00023136"/>
    </source>
</evidence>
<keyword evidence="3" id="KW-0201">Cytochrome c-type biogenesis</keyword>
<keyword evidence="4 6" id="KW-1133">Transmembrane helix</keyword>
<gene>
    <name evidence="8" type="primary">ccsA</name>
    <name evidence="8" type="ORF">H8711_08125</name>
</gene>
<feature type="domain" description="Cytochrome c assembly protein" evidence="7">
    <location>
        <begin position="66"/>
        <end position="250"/>
    </location>
</feature>
<keyword evidence="2 6" id="KW-0812">Transmembrane</keyword>
<feature type="transmembrane region" description="Helical" evidence="6">
    <location>
        <begin position="67"/>
        <end position="85"/>
    </location>
</feature>
<feature type="transmembrane region" description="Helical" evidence="6">
    <location>
        <begin position="131"/>
        <end position="153"/>
    </location>
</feature>
<evidence type="ECO:0000256" key="1">
    <source>
        <dbReference type="ARBA" id="ARBA00004141"/>
    </source>
</evidence>
<feature type="transmembrane region" description="Helical" evidence="6">
    <location>
        <begin position="165"/>
        <end position="187"/>
    </location>
</feature>
<evidence type="ECO:0000256" key="4">
    <source>
        <dbReference type="ARBA" id="ARBA00022989"/>
    </source>
</evidence>
<feature type="transmembrane region" description="Helical" evidence="6">
    <location>
        <begin position="202"/>
        <end position="219"/>
    </location>
</feature>
<evidence type="ECO:0000256" key="2">
    <source>
        <dbReference type="ARBA" id="ARBA00022692"/>
    </source>
</evidence>
<protein>
    <submittedName>
        <fullName evidence="8">Cytochrome c biogenesis protein CcsA</fullName>
    </submittedName>
</protein>